<protein>
    <submittedName>
        <fullName evidence="3">Uncharacterized protein</fullName>
    </submittedName>
</protein>
<keyword evidence="2" id="KW-0812">Transmembrane</keyword>
<feature type="transmembrane region" description="Helical" evidence="2">
    <location>
        <begin position="38"/>
        <end position="59"/>
    </location>
</feature>
<dbReference type="RefSeq" id="WP_011435663.1">
    <property type="nucleotide sequence ID" value="NC_007777.1"/>
</dbReference>
<feature type="compositionally biased region" description="Low complexity" evidence="1">
    <location>
        <begin position="194"/>
        <end position="214"/>
    </location>
</feature>
<sequence>MYWQLVIWAAGAGTAVALAVVCRPAATAARRYGSVPGTVPAATGALTVLVVVGLTLTAFAGLPPWAGACWTLGTAATAGWIALRRRGPSAWGLPDSGMKGRPSGGLEAGEAGEAGDPGEAADPAYAADEPVLRGRMIPNLADQDDLVQSLTIASYALQMGDPGRARQAIEVALSRSRATLDLLLRENAGRGLVRPGPAAGPSRAGPSRAGPTAA</sequence>
<feature type="transmembrane region" description="Helical" evidence="2">
    <location>
        <begin position="65"/>
        <end position="83"/>
    </location>
</feature>
<gene>
    <name evidence="3" type="ordered locus">Francci3_1219</name>
</gene>
<keyword evidence="2" id="KW-0472">Membrane</keyword>
<feature type="region of interest" description="Disordered" evidence="1">
    <location>
        <begin position="187"/>
        <end position="214"/>
    </location>
</feature>
<dbReference type="OrthoDB" id="3218550at2"/>
<evidence type="ECO:0000313" key="4">
    <source>
        <dbReference type="Proteomes" id="UP000001937"/>
    </source>
</evidence>
<reference evidence="3 4" key="1">
    <citation type="journal article" date="2007" name="Genome Res.">
        <title>Genome characteristics of facultatively symbiotic Frankia sp. strains reflect host range and host plant biogeography.</title>
        <authorList>
            <person name="Normand P."/>
            <person name="Lapierre P."/>
            <person name="Tisa L.S."/>
            <person name="Gogarten J.P."/>
            <person name="Alloisio N."/>
            <person name="Bagnarol E."/>
            <person name="Bassi C.A."/>
            <person name="Berry A.M."/>
            <person name="Bickhart D.M."/>
            <person name="Choisne N."/>
            <person name="Couloux A."/>
            <person name="Cournoyer B."/>
            <person name="Cruveiller S."/>
            <person name="Daubin V."/>
            <person name="Demange N."/>
            <person name="Francino M.P."/>
            <person name="Goltsman E."/>
            <person name="Huang Y."/>
            <person name="Kopp O.R."/>
            <person name="Labarre L."/>
            <person name="Lapidus A."/>
            <person name="Lavire C."/>
            <person name="Marechal J."/>
            <person name="Martinez M."/>
            <person name="Mastronunzio J.E."/>
            <person name="Mullin B.C."/>
            <person name="Niemann J."/>
            <person name="Pujic P."/>
            <person name="Rawnsley T."/>
            <person name="Rouy Z."/>
            <person name="Schenowitz C."/>
            <person name="Sellstedt A."/>
            <person name="Tavares F."/>
            <person name="Tomkins J.P."/>
            <person name="Vallenet D."/>
            <person name="Valverde C."/>
            <person name="Wall L.G."/>
            <person name="Wang Y."/>
            <person name="Medigue C."/>
            <person name="Benson D.R."/>
        </authorList>
    </citation>
    <scope>NUCLEOTIDE SEQUENCE [LARGE SCALE GENOMIC DNA]</scope>
    <source>
        <strain evidence="4">DSM 45818 / CECT 9043 / CcI3</strain>
    </source>
</reference>
<proteinExistence type="predicted"/>
<dbReference type="EMBL" id="CP000249">
    <property type="protein sequence ID" value="ABD10597.1"/>
    <property type="molecule type" value="Genomic_DNA"/>
</dbReference>
<feature type="region of interest" description="Disordered" evidence="1">
    <location>
        <begin position="92"/>
        <end position="119"/>
    </location>
</feature>
<name>Q2JDP5_FRACC</name>
<organism evidence="3 4">
    <name type="scientific">Frankia casuarinae (strain DSM 45818 / CECT 9043 / HFP020203 / CcI3)</name>
    <dbReference type="NCBI Taxonomy" id="106370"/>
    <lineage>
        <taxon>Bacteria</taxon>
        <taxon>Bacillati</taxon>
        <taxon>Actinomycetota</taxon>
        <taxon>Actinomycetes</taxon>
        <taxon>Frankiales</taxon>
        <taxon>Frankiaceae</taxon>
        <taxon>Frankia</taxon>
    </lineage>
</organism>
<dbReference type="KEGG" id="fra:Francci3_1219"/>
<feature type="transmembrane region" description="Helical" evidence="2">
    <location>
        <begin position="6"/>
        <end position="26"/>
    </location>
</feature>
<dbReference type="AlphaFoldDB" id="Q2JDP5"/>
<evidence type="ECO:0000256" key="2">
    <source>
        <dbReference type="SAM" id="Phobius"/>
    </source>
</evidence>
<dbReference type="Proteomes" id="UP000001937">
    <property type="component" value="Chromosome"/>
</dbReference>
<keyword evidence="2" id="KW-1133">Transmembrane helix</keyword>
<dbReference type="HOGENOM" id="CLU_1394547_0_0_11"/>
<evidence type="ECO:0000313" key="3">
    <source>
        <dbReference type="EMBL" id="ABD10597.1"/>
    </source>
</evidence>
<accession>Q2JDP5</accession>
<evidence type="ECO:0000256" key="1">
    <source>
        <dbReference type="SAM" id="MobiDB-lite"/>
    </source>
</evidence>
<keyword evidence="4" id="KW-1185">Reference proteome</keyword>